<comment type="subcellular location">
    <subcellularLocation>
        <location evidence="1">Cytoplasm</location>
        <location evidence="1">Cytosol</location>
    </subcellularLocation>
</comment>
<dbReference type="Pfam" id="PF13553">
    <property type="entry name" value="FIIND"/>
    <property type="match status" value="1"/>
</dbReference>
<evidence type="ECO:0000256" key="1">
    <source>
        <dbReference type="ARBA" id="ARBA00004514"/>
    </source>
</evidence>
<evidence type="ECO:0000256" key="5">
    <source>
        <dbReference type="ARBA" id="ARBA00023198"/>
    </source>
</evidence>
<feature type="domain" description="Pyrin" evidence="7">
    <location>
        <begin position="214"/>
        <end position="288"/>
    </location>
</feature>
<keyword evidence="9" id="KW-1185">Reference proteome</keyword>
<dbReference type="InterPro" id="IPR011029">
    <property type="entry name" value="DEATH-like_dom_sf"/>
</dbReference>
<feature type="domain" description="FIIND" evidence="8">
    <location>
        <begin position="313"/>
        <end position="596"/>
    </location>
</feature>
<dbReference type="InterPro" id="IPR025307">
    <property type="entry name" value="FIIND_dom"/>
</dbReference>
<keyword evidence="2" id="KW-0963">Cytoplasm</keyword>
<dbReference type="InterPro" id="IPR051249">
    <property type="entry name" value="NLRP_Inflammasome"/>
</dbReference>
<dbReference type="SUPFAM" id="SSF47986">
    <property type="entry name" value="DEATH domain"/>
    <property type="match status" value="3"/>
</dbReference>
<dbReference type="AlphaFoldDB" id="A0A6P7I5V2"/>
<evidence type="ECO:0000259" key="7">
    <source>
        <dbReference type="PROSITE" id="PS50824"/>
    </source>
</evidence>
<dbReference type="PROSITE" id="PS50824">
    <property type="entry name" value="DAPIN"/>
    <property type="match status" value="2"/>
</dbReference>
<dbReference type="PANTHER" id="PTHR46985">
    <property type="entry name" value="NACHT, LRR AND PYD DOMAINS-CONTAINING PROTEIN 1"/>
    <property type="match status" value="1"/>
</dbReference>
<dbReference type="GO" id="GO:0042981">
    <property type="term" value="P:regulation of apoptotic process"/>
    <property type="evidence" value="ECO:0007669"/>
    <property type="project" value="InterPro"/>
</dbReference>
<evidence type="ECO:0000313" key="10">
    <source>
        <dbReference type="RefSeq" id="XP_028259996.1"/>
    </source>
</evidence>
<evidence type="ECO:0000259" key="8">
    <source>
        <dbReference type="PROSITE" id="PS51830"/>
    </source>
</evidence>
<evidence type="ECO:0000256" key="2">
    <source>
        <dbReference type="ARBA" id="ARBA00022490"/>
    </source>
</evidence>
<keyword evidence="4" id="KW-0391">Immunity</keyword>
<name>A0A6P7I5V2_9TELE</name>
<dbReference type="GO" id="GO:0006954">
    <property type="term" value="P:inflammatory response"/>
    <property type="evidence" value="ECO:0007669"/>
    <property type="project" value="UniProtKB-KW"/>
</dbReference>
<evidence type="ECO:0000313" key="9">
    <source>
        <dbReference type="Proteomes" id="UP000515145"/>
    </source>
</evidence>
<accession>A0A6P7I5V2</accession>
<keyword evidence="5" id="KW-0395">Inflammatory response</keyword>
<dbReference type="GO" id="GO:0045087">
    <property type="term" value="P:innate immune response"/>
    <property type="evidence" value="ECO:0007669"/>
    <property type="project" value="UniProtKB-KW"/>
</dbReference>
<dbReference type="Proteomes" id="UP000515145">
    <property type="component" value="Chromosome 4"/>
</dbReference>
<dbReference type="GO" id="GO:0005829">
    <property type="term" value="C:cytosol"/>
    <property type="evidence" value="ECO:0007669"/>
    <property type="project" value="UniProtKB-SubCell"/>
</dbReference>
<reference evidence="10" key="1">
    <citation type="submission" date="2025-08" db="UniProtKB">
        <authorList>
            <consortium name="RefSeq"/>
        </authorList>
    </citation>
    <scope>IDENTIFICATION</scope>
</reference>
<dbReference type="Pfam" id="PF23679">
    <property type="entry name" value="UPA-FIIND"/>
    <property type="match status" value="1"/>
</dbReference>
<feature type="domain" description="CARD" evidence="6">
    <location>
        <begin position="126"/>
        <end position="210"/>
    </location>
</feature>
<dbReference type="CDD" id="cd01671">
    <property type="entry name" value="CARD"/>
    <property type="match status" value="1"/>
</dbReference>
<dbReference type="InterPro" id="IPR001315">
    <property type="entry name" value="CARD"/>
</dbReference>
<dbReference type="PROSITE" id="PS51830">
    <property type="entry name" value="FIIND"/>
    <property type="match status" value="1"/>
</dbReference>
<organism evidence="9 10">
    <name type="scientific">Parambassis ranga</name>
    <name type="common">Indian glassy fish</name>
    <dbReference type="NCBI Taxonomy" id="210632"/>
    <lineage>
        <taxon>Eukaryota</taxon>
        <taxon>Metazoa</taxon>
        <taxon>Chordata</taxon>
        <taxon>Craniata</taxon>
        <taxon>Vertebrata</taxon>
        <taxon>Euteleostomi</taxon>
        <taxon>Actinopterygii</taxon>
        <taxon>Neopterygii</taxon>
        <taxon>Teleostei</taxon>
        <taxon>Neoteleostei</taxon>
        <taxon>Acanthomorphata</taxon>
        <taxon>Ovalentaria</taxon>
        <taxon>Ambassidae</taxon>
        <taxon>Parambassis</taxon>
    </lineage>
</organism>
<proteinExistence type="predicted"/>
<evidence type="ECO:0000256" key="4">
    <source>
        <dbReference type="ARBA" id="ARBA00022859"/>
    </source>
</evidence>
<dbReference type="Gene3D" id="1.10.533.10">
    <property type="entry name" value="Death Domain, Fas"/>
    <property type="match status" value="4"/>
</dbReference>
<dbReference type="GeneID" id="114434793"/>
<dbReference type="SMART" id="SM01289">
    <property type="entry name" value="PYRIN"/>
    <property type="match status" value="3"/>
</dbReference>
<sequence>MGNVLKAVHDFVWNTLGRVVVQDSDPVLEGQLLQELLALPEVELWRIHWCLSQDLLKDIPPIPPHWLASADACSIAKTMMRCYQEEGALMVLAAVLTLIGRDDRVCHIHHTINPFAPKSAPRPDPDLVRKHRGWLISRIQRPEAILDALRAYGILNTTNREAISMYGVRRDKNRALVDLVLRKGDEALEVFYMALSQSEPFLLQELDGNPFREKNASDTSVIAEMLAVLASDELRSFQWLLSDHTAGESHPPIGRDPLEHADRITTQRLLEQHCGSKQAESITRKLLRRTVPALRFCLPGEAVTSQTLTDVTVETEESPVEVTAEVHKKGSMFRLRRQQPGVFRCSLTGLLLAGFGDLLYEIVPWDVDFLSSRGLRPAGPLFRFTLLSGRFHELHLPHCQLLSDGGQHFLSVAHLTGDRVDFITAGQVTDSHVIIDIAGFSCFGLVTSAASTAAIRGLVLLFSQPSTSSIFVLLLPRNVCLTQVRREWKRRVGADYVEAIPDCELIPNQTYKLTGQPVTVIQPESSKFVNFSDYNNFLPSFQVQLPADLTMVRLQLRSYVIPLRLIGWLFGPSELEVWTRVVHLKVSACTSEAVDVTQKLLHMLNCLGSEDLKTFQHFLSLRSDPVPVCRLEAADRSRTVDLMVQQFHSEGAQQVTEEILRKMKYNQLADELQMNQSA</sequence>
<feature type="domain" description="Pyrin" evidence="7">
    <location>
        <begin position="600"/>
        <end position="678"/>
    </location>
</feature>
<dbReference type="Pfam" id="PF00619">
    <property type="entry name" value="CARD"/>
    <property type="match status" value="1"/>
</dbReference>
<keyword evidence="3" id="KW-0399">Innate immunity</keyword>
<dbReference type="InterPro" id="IPR004020">
    <property type="entry name" value="DAPIN"/>
</dbReference>
<evidence type="ECO:0000256" key="3">
    <source>
        <dbReference type="ARBA" id="ARBA00022588"/>
    </source>
</evidence>
<dbReference type="SMART" id="SM00114">
    <property type="entry name" value="CARD"/>
    <property type="match status" value="1"/>
</dbReference>
<evidence type="ECO:0000259" key="6">
    <source>
        <dbReference type="PROSITE" id="PS50209"/>
    </source>
</evidence>
<dbReference type="PANTHER" id="PTHR46985:SF2">
    <property type="entry name" value="APOPTOSIS-ASSOCIATED SPECK-LIKE PROTEIN CONTAINING A CARD"/>
    <property type="match status" value="1"/>
</dbReference>
<dbReference type="InParanoid" id="A0A6P7I5V2"/>
<dbReference type="Pfam" id="PF02758">
    <property type="entry name" value="PYRIN"/>
    <property type="match status" value="3"/>
</dbReference>
<protein>
    <submittedName>
        <fullName evidence="10">Uncharacterized protein LOC114434793 isoform X1</fullName>
    </submittedName>
</protein>
<dbReference type="RefSeq" id="XP_028259996.1">
    <property type="nucleotide sequence ID" value="XM_028404195.1"/>
</dbReference>
<dbReference type="OrthoDB" id="8891580at2759"/>
<dbReference type="PROSITE" id="PS50209">
    <property type="entry name" value="CARD"/>
    <property type="match status" value="1"/>
</dbReference>
<gene>
    <name evidence="10" type="primary">LOC114434793</name>
</gene>